<proteinExistence type="predicted"/>
<dbReference type="GO" id="GO:0016763">
    <property type="term" value="F:pentosyltransferase activity"/>
    <property type="evidence" value="ECO:0007669"/>
    <property type="project" value="UniProtKB-ARBA"/>
</dbReference>
<evidence type="ECO:0000313" key="7">
    <source>
        <dbReference type="Proteomes" id="UP001188597"/>
    </source>
</evidence>
<keyword evidence="7" id="KW-1185">Reference proteome</keyword>
<keyword evidence="3" id="KW-0808">Transferase</keyword>
<evidence type="ECO:0000256" key="4">
    <source>
        <dbReference type="ARBA" id="ARBA00023180"/>
    </source>
</evidence>
<protein>
    <recommendedName>
        <fullName evidence="5">Glycosyltransferase 61 catalytic domain-containing protein</fullName>
    </recommendedName>
</protein>
<evidence type="ECO:0000313" key="6">
    <source>
        <dbReference type="EMBL" id="KAK3036619.1"/>
    </source>
</evidence>
<dbReference type="AlphaFoldDB" id="A0AA88X0Z0"/>
<dbReference type="PANTHER" id="PTHR20961:SF149">
    <property type="entry name" value="PROTEIN O-LINKED-MANNOSE BETA-1,4-N-ACETYLGLUCOSAMINYLTRANSFERASE 2-LIKE"/>
    <property type="match status" value="1"/>
</dbReference>
<dbReference type="Proteomes" id="UP001188597">
    <property type="component" value="Unassembled WGS sequence"/>
</dbReference>
<comment type="caution">
    <text evidence="6">The sequence shown here is derived from an EMBL/GenBank/DDBJ whole genome shotgun (WGS) entry which is preliminary data.</text>
</comment>
<evidence type="ECO:0000259" key="5">
    <source>
        <dbReference type="Pfam" id="PF04577"/>
    </source>
</evidence>
<dbReference type="Pfam" id="PF04577">
    <property type="entry name" value="Glyco_transf_61"/>
    <property type="match status" value="1"/>
</dbReference>
<evidence type="ECO:0000256" key="2">
    <source>
        <dbReference type="ARBA" id="ARBA00022676"/>
    </source>
</evidence>
<dbReference type="GO" id="GO:0000139">
    <property type="term" value="C:Golgi membrane"/>
    <property type="evidence" value="ECO:0007669"/>
    <property type="project" value="UniProtKB-SubCell"/>
</dbReference>
<dbReference type="EMBL" id="JAVXUP010000142">
    <property type="protein sequence ID" value="KAK3036619.1"/>
    <property type="molecule type" value="Genomic_DNA"/>
</dbReference>
<keyword evidence="2" id="KW-0328">Glycosyltransferase</keyword>
<reference evidence="6" key="1">
    <citation type="submission" date="2022-12" db="EMBL/GenBank/DDBJ databases">
        <title>Draft genome assemblies for two species of Escallonia (Escalloniales).</title>
        <authorList>
            <person name="Chanderbali A."/>
            <person name="Dervinis C."/>
            <person name="Anghel I."/>
            <person name="Soltis D."/>
            <person name="Soltis P."/>
            <person name="Zapata F."/>
        </authorList>
    </citation>
    <scope>NUCLEOTIDE SEQUENCE</scope>
    <source>
        <strain evidence="6">UCBG64.0493</strain>
        <tissue evidence="6">Leaf</tissue>
    </source>
</reference>
<accession>A0AA88X0Z0</accession>
<dbReference type="InterPro" id="IPR007657">
    <property type="entry name" value="Glycosyltransferase_61"/>
</dbReference>
<keyword evidence="4" id="KW-0325">Glycoprotein</keyword>
<comment type="subcellular location">
    <subcellularLocation>
        <location evidence="1">Golgi apparatus membrane</location>
        <topology evidence="1">Single-pass type II membrane protein</topology>
    </subcellularLocation>
</comment>
<feature type="domain" description="Glycosyltransferase 61 catalytic" evidence="5">
    <location>
        <begin position="214"/>
        <end position="309"/>
    </location>
</feature>
<evidence type="ECO:0000256" key="3">
    <source>
        <dbReference type="ARBA" id="ARBA00022679"/>
    </source>
</evidence>
<sequence length="403" mass="46089">MDTSTFQPLDDIEVKHVNPFCTSEPLSDYCVLKGDIRIHGNASTIFVASPHKTRISAGYNSWTIRPYPRKYSEQAMNNTRKWTVKLVKRHENMPSCTHSHIIPAILFSFGGFLWNHFHDFSDLVIPLYSTSRNFKGEVQFLGTDYRPNWIAKFSGILNKLSRHEIIEIDKDQGIHCYGSLIIGLKKQEELTVDISNSPKRVSMKDLRQLLRRAYSLKRSTAIKVRPHKHKKRKPRLMIISRKTTRILLNEDKVAKMARKMGFDVVLDDAIRTSNLSTSAKTVNSCDVLVGLHGAGLTNMVFLPDNGVVIQVVFLGGIDELADRLFGKPTKGMKLSYLGYKIRVKESSLIHQYPLDDAVFRDPLTVHRQGWKAITSTYFDKQNVTIDLHRFRATLSKALKLLHR</sequence>
<dbReference type="PANTHER" id="PTHR20961">
    <property type="entry name" value="GLYCOSYLTRANSFERASE"/>
    <property type="match status" value="1"/>
</dbReference>
<name>A0AA88X0Z0_9ASTE</name>
<organism evidence="6 7">
    <name type="scientific">Escallonia herrerae</name>
    <dbReference type="NCBI Taxonomy" id="1293975"/>
    <lineage>
        <taxon>Eukaryota</taxon>
        <taxon>Viridiplantae</taxon>
        <taxon>Streptophyta</taxon>
        <taxon>Embryophyta</taxon>
        <taxon>Tracheophyta</taxon>
        <taxon>Spermatophyta</taxon>
        <taxon>Magnoliopsida</taxon>
        <taxon>eudicotyledons</taxon>
        <taxon>Gunneridae</taxon>
        <taxon>Pentapetalae</taxon>
        <taxon>asterids</taxon>
        <taxon>campanulids</taxon>
        <taxon>Escalloniales</taxon>
        <taxon>Escalloniaceae</taxon>
        <taxon>Escallonia</taxon>
    </lineage>
</organism>
<evidence type="ECO:0000256" key="1">
    <source>
        <dbReference type="ARBA" id="ARBA00004323"/>
    </source>
</evidence>
<gene>
    <name evidence="6" type="ORF">RJ639_030188</name>
</gene>
<dbReference type="InterPro" id="IPR049625">
    <property type="entry name" value="Glyco_transf_61_cat"/>
</dbReference>